<dbReference type="AlphaFoldDB" id="A0A0E9Q2L2"/>
<accession>A0A0E9Q2L2</accession>
<protein>
    <submittedName>
        <fullName evidence="1">Uncharacterized protein</fullName>
    </submittedName>
</protein>
<organism evidence="1">
    <name type="scientific">Anguilla anguilla</name>
    <name type="common">European freshwater eel</name>
    <name type="synonym">Muraena anguilla</name>
    <dbReference type="NCBI Taxonomy" id="7936"/>
    <lineage>
        <taxon>Eukaryota</taxon>
        <taxon>Metazoa</taxon>
        <taxon>Chordata</taxon>
        <taxon>Craniata</taxon>
        <taxon>Vertebrata</taxon>
        <taxon>Euteleostomi</taxon>
        <taxon>Actinopterygii</taxon>
        <taxon>Neopterygii</taxon>
        <taxon>Teleostei</taxon>
        <taxon>Anguilliformes</taxon>
        <taxon>Anguillidae</taxon>
        <taxon>Anguilla</taxon>
    </lineage>
</organism>
<reference evidence="1" key="1">
    <citation type="submission" date="2014-11" db="EMBL/GenBank/DDBJ databases">
        <authorList>
            <person name="Amaro Gonzalez C."/>
        </authorList>
    </citation>
    <scope>NUCLEOTIDE SEQUENCE</scope>
</reference>
<proteinExistence type="predicted"/>
<reference evidence="1" key="2">
    <citation type="journal article" date="2015" name="Fish Shellfish Immunol.">
        <title>Early steps in the European eel (Anguilla anguilla)-Vibrio vulnificus interaction in the gills: Role of the RtxA13 toxin.</title>
        <authorList>
            <person name="Callol A."/>
            <person name="Pajuelo D."/>
            <person name="Ebbesson L."/>
            <person name="Teles M."/>
            <person name="MacKenzie S."/>
            <person name="Amaro C."/>
        </authorList>
    </citation>
    <scope>NUCLEOTIDE SEQUENCE</scope>
</reference>
<name>A0A0E9Q2L2_ANGAN</name>
<evidence type="ECO:0000313" key="1">
    <source>
        <dbReference type="EMBL" id="JAH10984.1"/>
    </source>
</evidence>
<sequence>MHINSAYERCSTEGHFFKLLKRFNVK</sequence>
<dbReference type="EMBL" id="GBXM01097593">
    <property type="protein sequence ID" value="JAH10984.1"/>
    <property type="molecule type" value="Transcribed_RNA"/>
</dbReference>